<evidence type="ECO:0000256" key="2">
    <source>
        <dbReference type="SAM" id="MobiDB-lite"/>
    </source>
</evidence>
<organism evidence="3 4">
    <name type="scientific">Actinacidiphila epipremni</name>
    <dbReference type="NCBI Taxonomy" id="2053013"/>
    <lineage>
        <taxon>Bacteria</taxon>
        <taxon>Bacillati</taxon>
        <taxon>Actinomycetota</taxon>
        <taxon>Actinomycetes</taxon>
        <taxon>Kitasatosporales</taxon>
        <taxon>Streptomycetaceae</taxon>
        <taxon>Actinacidiphila</taxon>
    </lineage>
</organism>
<comment type="caution">
    <text evidence="3">The sequence shown here is derived from an EMBL/GenBank/DDBJ whole genome shotgun (WGS) entry which is preliminary data.</text>
</comment>
<dbReference type="InterPro" id="IPR027417">
    <property type="entry name" value="P-loop_NTPase"/>
</dbReference>
<dbReference type="Pfam" id="PF13558">
    <property type="entry name" value="SbcC_Walker_B"/>
    <property type="match status" value="1"/>
</dbReference>
<dbReference type="SUPFAM" id="SSF52540">
    <property type="entry name" value="P-loop containing nucleoside triphosphate hydrolases"/>
    <property type="match status" value="1"/>
</dbReference>
<evidence type="ECO:0000313" key="3">
    <source>
        <dbReference type="EMBL" id="NJP44495.1"/>
    </source>
</evidence>
<keyword evidence="4" id="KW-1185">Reference proteome</keyword>
<protein>
    <submittedName>
        <fullName evidence="3">TIGR02680 family protein</fullName>
    </submittedName>
</protein>
<proteinExistence type="predicted"/>
<evidence type="ECO:0000313" key="4">
    <source>
        <dbReference type="Proteomes" id="UP000734511"/>
    </source>
</evidence>
<feature type="coiled-coil region" evidence="1">
    <location>
        <begin position="797"/>
        <end position="831"/>
    </location>
</feature>
<keyword evidence="1" id="KW-0175">Coiled coil</keyword>
<feature type="coiled-coil region" evidence="1">
    <location>
        <begin position="498"/>
        <end position="525"/>
    </location>
</feature>
<gene>
    <name evidence="3" type="ORF">HCN08_13975</name>
</gene>
<dbReference type="EMBL" id="JAATEJ010000009">
    <property type="protein sequence ID" value="NJP44495.1"/>
    <property type="molecule type" value="Genomic_DNA"/>
</dbReference>
<dbReference type="RefSeq" id="WP_167983363.1">
    <property type="nucleotide sequence ID" value="NZ_JAATEJ010000009.1"/>
</dbReference>
<dbReference type="Proteomes" id="UP000734511">
    <property type="component" value="Unassembled WGS sequence"/>
</dbReference>
<sequence length="1412" mass="153926">MTADLPTVPAPRRAPATAARRFRLHRAGIRNVWQYDEQDFAFGDGRLLLRGKNGAGKSKALEMLLPYLLDGDARALDATGTGRTTLVWLMLDGVEQTNRMGYLWVEFRRPADETGGEEEFLTLGAAIRASKSTGKAVPAFFVTPLRVGENLHLVEAGRPLPLEKLKEYVGTGNVTERAVEHRARVARDLFGITDTTRFRNLTQLLHRLRRPTVGDRIESGGLVTLLSETLPGLDDEVVEKVARNLHDLDAVRSELGRLERTDAALRTFLDDYRGYLSGVLRRASQRVLGELDVLAEWRRKAGDAAKEVSALREAERLAVQQVTGISEEQEAAQDELAALQSSDGYRSVQELSERRTTVRALHTAAVTSYSALVSTHRAEQGAAERLAGELRQSADRLKDIASDHRELLSDAEKAGLPAAHLGEAVSPRQTELDGPRTVEVTDPDGGHHSMRHARVAAIDTVATAAALDAWHQQLEAGRIVAAHRSRAVAEVQRLFAEARKARTEAAGADAERERHEQDLQETAARQEAARTHVEAESSTYREEVAGWAERLGTALGPDCPALDEILALTALDPDPDAAFADRTLPAEIDAQAAEAAHTTLTPYAGRLSGERDRLAVEARQSRATLNNLAEQRRQWERLPDPTPPPPPHRRAARQEGTGAPFYRLVDFADGLSDTQQAHLEAALQASGLLDAWVTADGAVFDARTLDTLLEPHAAAVEGPSLATVLRPVDASGTGVAVERIARVLSSVSLAPGNDSRAGSAVHWDGSWRLGVLSGRSEKPAAEFVGAAVRAETRRRQLAELDARIAEVSGRLSDVQEQLEGVDRRRAALDRALRRFPPSRRLYDAWAEAAAKDAAARELTGKVSAAARKADDARTAAVRARTVAEAAATANDLPTDTEALARTATALTVVLSALGRLARTVHRASASLGEGQTARATYSSAREDRLGAEADYRSRMDELRPARARLATLEETVGASESEILAREEAVTSRIKAASRALPAAQDAAERARDVRVRAEENEKRLRDDLARQELAVVTAGSALRGALGRAEVTRGAGLEATALPLGETDLPETDVRARVRLLRQLAEAVSAGLARRTRDVSDSILMNRYTTLRDALAGGFDAQLLEKDGIKVCRLLDDHGSHDVAVVGLRIGEQAAEARGRLTERESEVFQRFLTGELGDHLSAQVIAAAGLVAALNDTLRTVRTSHGLGVELQWKLHEDVDADVRAAVELLRSPSGLRTREQTEQLREVLQRRIEEARRADPAAGYAAHLRTALDYRGWFRFHAFVVEDARPGRRRPLTGRTGLSQGEQRVLSYLVLFAAAASHFTTLGESAPHAPRLILLDDAFAKVDEPTHARLGRILVDLDLDFVLTSERLMGNWADVPSLHIYECLRDPHVRGVATLHYTWNGRNRRLVSV</sequence>
<dbReference type="InterPro" id="IPR013496">
    <property type="entry name" value="CHP02680"/>
</dbReference>
<accession>A0ABX0ZKW7</accession>
<dbReference type="NCBIfam" id="TIGR02680">
    <property type="entry name" value="TIGR02680 family protein"/>
    <property type="match status" value="1"/>
</dbReference>
<evidence type="ECO:0000256" key="1">
    <source>
        <dbReference type="SAM" id="Coils"/>
    </source>
</evidence>
<feature type="coiled-coil region" evidence="1">
    <location>
        <begin position="1000"/>
        <end position="1031"/>
    </location>
</feature>
<reference evidence="3 4" key="1">
    <citation type="submission" date="2020-03" db="EMBL/GenBank/DDBJ databases">
        <title>WGS of actinomycetes isolated from Thailand.</title>
        <authorList>
            <person name="Thawai C."/>
        </authorList>
    </citation>
    <scope>NUCLEOTIDE SEQUENCE [LARGE SCALE GENOMIC DNA]</scope>
    <source>
        <strain evidence="3 4">PRB2-1</strain>
    </source>
</reference>
<feature type="region of interest" description="Disordered" evidence="2">
    <location>
        <begin position="625"/>
        <end position="656"/>
    </location>
</feature>
<feature type="compositionally biased region" description="Basic and acidic residues" evidence="2">
    <location>
        <begin position="630"/>
        <end position="639"/>
    </location>
</feature>
<name>A0ABX0ZKW7_9ACTN</name>